<feature type="domain" description="Polypeptide-transport-associated ShlB-type" evidence="5">
    <location>
        <begin position="85"/>
        <end position="159"/>
    </location>
</feature>
<dbReference type="InterPro" id="IPR051544">
    <property type="entry name" value="TPS_OM_transporter"/>
</dbReference>
<dbReference type="Pfam" id="PF08479">
    <property type="entry name" value="POTRA_2"/>
    <property type="match status" value="1"/>
</dbReference>
<sequence length="576" mass="63146">MTYPLLAPPFKLAIALSFVFMLEGYITPAAQAQVLAAETSLKPDTSTAQPSAIDQPNDPALLSIPATVSTSSKLTPTETAELKVPVSQFEITGSTVFTPADFEPITAPFQNRELTFSEVLEVRSAITKLYNQHGYITTGAMISPQNVKNGVVEIQVIEGQLADIEIQGNTRLSQKFLRDRIAEGAGTPLNVTRLLENLQTLRLDPRVKQISADLQSSIQPGSNILRVTVEEADTFNVTGSFDNDRSPSVGSFRRKIELNEANLLGNGDALRLGYSNTSGSNGLDLSYNLPINAKNGALWFNYSGSRNHVIEAPFSSLDILSKSRSYEFGFRQPLINKTTQELALGLSFSRQESQTELGLDNIGPFPLSPGADIEGKTKISALRFFQEYTQRSSQSAFAARSQFTLGTNWFGATENVNAPDSQFFAWRGQAQWLKQLAPESLFVLKGDVQLASESLVPLEQFGLGGATTVRGYRRDAILSDSGALLSAELRLPILRSRQQNNVLQIAPFLDFGTAWNTERRLAGSNTLLSTGFGLIWRQGDRFSARVDWGIPLTNVSGERRSLQENGIYFSMQYAAF</sequence>
<dbReference type="InterPro" id="IPR013686">
    <property type="entry name" value="Polypept-transport_assoc_ShlB"/>
</dbReference>
<protein>
    <submittedName>
        <fullName evidence="6">ShlB/FhaC/HecB family hemolysin secretion/activation protein</fullName>
    </submittedName>
</protein>
<name>A0A928VS23_9CYAN</name>
<evidence type="ECO:0000313" key="6">
    <source>
        <dbReference type="EMBL" id="MBE9033450.1"/>
    </source>
</evidence>
<dbReference type="Gene3D" id="2.40.160.50">
    <property type="entry name" value="membrane protein fhac: a member of the omp85/tpsb transporter family"/>
    <property type="match status" value="1"/>
</dbReference>
<organism evidence="6 7">
    <name type="scientific">Romeriopsis navalis LEGE 11480</name>
    <dbReference type="NCBI Taxonomy" id="2777977"/>
    <lineage>
        <taxon>Bacteria</taxon>
        <taxon>Bacillati</taxon>
        <taxon>Cyanobacteriota</taxon>
        <taxon>Cyanophyceae</taxon>
        <taxon>Leptolyngbyales</taxon>
        <taxon>Leptolyngbyaceae</taxon>
        <taxon>Romeriopsis</taxon>
        <taxon>Romeriopsis navalis</taxon>
    </lineage>
</organism>
<dbReference type="PANTHER" id="PTHR34597">
    <property type="entry name" value="SLR1661 PROTEIN"/>
    <property type="match status" value="1"/>
</dbReference>
<dbReference type="EMBL" id="JADEXQ010000204">
    <property type="protein sequence ID" value="MBE9033450.1"/>
    <property type="molecule type" value="Genomic_DNA"/>
</dbReference>
<keyword evidence="7" id="KW-1185">Reference proteome</keyword>
<evidence type="ECO:0000256" key="3">
    <source>
        <dbReference type="ARBA" id="ARBA00023237"/>
    </source>
</evidence>
<evidence type="ECO:0000259" key="5">
    <source>
        <dbReference type="Pfam" id="PF08479"/>
    </source>
</evidence>
<keyword evidence="3" id="KW-0998">Cell outer membrane</keyword>
<dbReference type="Pfam" id="PF03865">
    <property type="entry name" value="ShlB"/>
    <property type="match status" value="1"/>
</dbReference>
<keyword evidence="2" id="KW-0812">Transmembrane</keyword>
<feature type="domain" description="Haemolysin activator HlyB C-terminal" evidence="4">
    <location>
        <begin position="222"/>
        <end position="533"/>
    </location>
</feature>
<dbReference type="AlphaFoldDB" id="A0A928VS23"/>
<evidence type="ECO:0000259" key="4">
    <source>
        <dbReference type="Pfam" id="PF03865"/>
    </source>
</evidence>
<gene>
    <name evidence="6" type="ORF">IQ266_27340</name>
</gene>
<dbReference type="GO" id="GO:0008320">
    <property type="term" value="F:protein transmembrane transporter activity"/>
    <property type="evidence" value="ECO:0007669"/>
    <property type="project" value="TreeGrafter"/>
</dbReference>
<keyword evidence="1" id="KW-0472">Membrane</keyword>
<evidence type="ECO:0000313" key="7">
    <source>
        <dbReference type="Proteomes" id="UP000625316"/>
    </source>
</evidence>
<accession>A0A928VS23</accession>
<evidence type="ECO:0000256" key="2">
    <source>
        <dbReference type="ARBA" id="ARBA00022692"/>
    </source>
</evidence>
<evidence type="ECO:0000256" key="1">
    <source>
        <dbReference type="ARBA" id="ARBA00022452"/>
    </source>
</evidence>
<proteinExistence type="predicted"/>
<dbReference type="Proteomes" id="UP000625316">
    <property type="component" value="Unassembled WGS sequence"/>
</dbReference>
<dbReference type="RefSeq" id="WP_264328252.1">
    <property type="nucleotide sequence ID" value="NZ_JADEXQ010000204.1"/>
</dbReference>
<dbReference type="InterPro" id="IPR005565">
    <property type="entry name" value="Hemolysn_activator_HlyB_C"/>
</dbReference>
<comment type="caution">
    <text evidence="6">The sequence shown here is derived from an EMBL/GenBank/DDBJ whole genome shotgun (WGS) entry which is preliminary data.</text>
</comment>
<dbReference type="Gene3D" id="3.10.20.310">
    <property type="entry name" value="membrane protein fhac"/>
    <property type="match status" value="1"/>
</dbReference>
<dbReference type="GO" id="GO:0098046">
    <property type="term" value="C:type V protein secretion system complex"/>
    <property type="evidence" value="ECO:0007669"/>
    <property type="project" value="TreeGrafter"/>
</dbReference>
<dbReference type="PANTHER" id="PTHR34597:SF1">
    <property type="entry name" value="HEME_HEMOPEXIN TRANSPORTER PROTEIN HUXB"/>
    <property type="match status" value="1"/>
</dbReference>
<reference evidence="6" key="1">
    <citation type="submission" date="2020-10" db="EMBL/GenBank/DDBJ databases">
        <authorList>
            <person name="Castelo-Branco R."/>
            <person name="Eusebio N."/>
            <person name="Adriana R."/>
            <person name="Vieira A."/>
            <person name="Brugerolle De Fraissinette N."/>
            <person name="Rezende De Castro R."/>
            <person name="Schneider M.P."/>
            <person name="Vasconcelos V."/>
            <person name="Leao P.N."/>
        </authorList>
    </citation>
    <scope>NUCLEOTIDE SEQUENCE</scope>
    <source>
        <strain evidence="6">LEGE 11480</strain>
    </source>
</reference>
<keyword evidence="1" id="KW-1134">Transmembrane beta strand</keyword>
<dbReference type="GO" id="GO:0046819">
    <property type="term" value="P:protein secretion by the type V secretion system"/>
    <property type="evidence" value="ECO:0007669"/>
    <property type="project" value="TreeGrafter"/>
</dbReference>